<dbReference type="InterPro" id="IPR010888">
    <property type="entry name" value="CblD"/>
</dbReference>
<protein>
    <recommendedName>
        <fullName evidence="2">Fimbrial protein</fullName>
    </recommendedName>
</protein>
<sequence>SCGQTITGIGVAAGCYWGNLVYNMYITSSELKKFPVGGVWSAHLRLRTGQWHGGPGSVDPGWPGFMSAEWKADITLNVIDNKNIHIWFPLSHSGTTNVVMPITPAYWALNKPNVVTSEKTIDACLYDGYSNNSKTFKITFNSNNVDRVSGDFILRNNLNPEKSTLPYQVIVASPGSSDTVQSVKPGVQLSYSGINLTGSRQVMIPGLHAPVACIPWPIKIKLKPFNLSKQQAGHYTGTLDLIFTPSL</sequence>
<organism evidence="1">
    <name type="scientific">Salmonella enterica</name>
    <name type="common">Salmonella choleraesuis</name>
    <dbReference type="NCBI Taxonomy" id="28901"/>
    <lineage>
        <taxon>Bacteria</taxon>
        <taxon>Pseudomonadati</taxon>
        <taxon>Pseudomonadota</taxon>
        <taxon>Gammaproteobacteria</taxon>
        <taxon>Enterobacterales</taxon>
        <taxon>Enterobacteriaceae</taxon>
        <taxon>Salmonella</taxon>
    </lineage>
</organism>
<evidence type="ECO:0000313" key="1">
    <source>
        <dbReference type="EMBL" id="EBM3648267.1"/>
    </source>
</evidence>
<dbReference type="AlphaFoldDB" id="A0A5T5YLI1"/>
<dbReference type="InterPro" id="IPR043037">
    <property type="entry name" value="CfaE_adhesin"/>
</dbReference>
<dbReference type="Pfam" id="PF07434">
    <property type="entry name" value="CblD"/>
    <property type="match status" value="1"/>
</dbReference>
<evidence type="ECO:0008006" key="2">
    <source>
        <dbReference type="Google" id="ProtNLM"/>
    </source>
</evidence>
<feature type="non-terminal residue" evidence="1">
    <location>
        <position position="1"/>
    </location>
</feature>
<dbReference type="Gene3D" id="2.60.40.2040">
    <property type="entry name" value="CFA/I fimbrial subunit E, pilin domain"/>
    <property type="match status" value="1"/>
</dbReference>
<name>A0A5T5YLI1_SALER</name>
<accession>A0A5T5YLI1</accession>
<dbReference type="EMBL" id="AAGCHW010000132">
    <property type="protein sequence ID" value="EBM3648267.1"/>
    <property type="molecule type" value="Genomic_DNA"/>
</dbReference>
<proteinExistence type="predicted"/>
<comment type="caution">
    <text evidence="1">The sequence shown here is derived from an EMBL/GenBank/DDBJ whole genome shotgun (WGS) entry which is preliminary data.</text>
</comment>
<reference evidence="1" key="1">
    <citation type="submission" date="2018-08" db="EMBL/GenBank/DDBJ databases">
        <authorList>
            <consortium name="PulseNet: The National Subtyping Network for Foodborne Disease Surveillance"/>
            <person name="Tarr C.L."/>
            <person name="Trees E."/>
            <person name="Katz L.S."/>
            <person name="Carleton-Romer H.A."/>
            <person name="Stroika S."/>
            <person name="Kucerova Z."/>
            <person name="Roache K.F."/>
            <person name="Sabol A.L."/>
            <person name="Besser J."/>
            <person name="Gerner-Smidt P."/>
        </authorList>
    </citation>
    <scope>NUCLEOTIDE SEQUENCE</scope>
    <source>
        <strain evidence="1">PNUSAS048855</strain>
    </source>
</reference>
<gene>
    <name evidence="1" type="ORF">DXW22_23775</name>
</gene>
<dbReference type="Gene3D" id="2.60.40.2520">
    <property type="entry name" value="CFA/I fimbrial subunit E, adhesin domain"/>
    <property type="match status" value="1"/>
</dbReference>